<gene>
    <name evidence="1" type="ORF">NT6N_23790</name>
</gene>
<name>A0AAT9FN56_9BACT</name>
<dbReference type="AlphaFoldDB" id="A0AAT9FN56"/>
<dbReference type="Pfam" id="PF14435">
    <property type="entry name" value="SUKH-4"/>
    <property type="match status" value="1"/>
</dbReference>
<dbReference type="KEGG" id="osu:NT6N_23790"/>
<dbReference type="SUPFAM" id="SSF160631">
    <property type="entry name" value="SMI1/KNR4-like"/>
    <property type="match status" value="1"/>
</dbReference>
<dbReference type="InterPro" id="IPR037883">
    <property type="entry name" value="Knr4/Smi1-like_sf"/>
</dbReference>
<dbReference type="InterPro" id="IPR025851">
    <property type="entry name" value="SUKH-4"/>
</dbReference>
<accession>A0AAT9FN56</accession>
<proteinExistence type="predicted"/>
<organism evidence="1">
    <name type="scientific">Oceaniferula spumae</name>
    <dbReference type="NCBI Taxonomy" id="2979115"/>
    <lineage>
        <taxon>Bacteria</taxon>
        <taxon>Pseudomonadati</taxon>
        <taxon>Verrucomicrobiota</taxon>
        <taxon>Verrucomicrobiia</taxon>
        <taxon>Verrucomicrobiales</taxon>
        <taxon>Verrucomicrobiaceae</taxon>
        <taxon>Oceaniferula</taxon>
    </lineage>
</organism>
<protein>
    <recommendedName>
        <fullName evidence="2">Knr4/Smi1-like domain-containing protein</fullName>
    </recommendedName>
</protein>
<evidence type="ECO:0008006" key="2">
    <source>
        <dbReference type="Google" id="ProtNLM"/>
    </source>
</evidence>
<sequence length="175" mass="19831">MKPEAFIERFKSAQPDLPSDIDIELAVFHPFHVDEVKVLPISEVDKEFLLVGLPEDATPYLSFFPSLRRFVDIDPYLGDDFSAFIALGHNGSGDYICLDTRDGKIIYHNHDNGMQEVFINSSIEKFAETLCLFAESALVNYASPFLKDLGSIDPPAVEPSAMWFSEYHMMREEFA</sequence>
<dbReference type="EMBL" id="AP026866">
    <property type="protein sequence ID" value="BDS07339.1"/>
    <property type="molecule type" value="Genomic_DNA"/>
</dbReference>
<reference evidence="1" key="1">
    <citation type="submission" date="2024-07" db="EMBL/GenBank/DDBJ databases">
        <title>Complete genome sequence of Verrucomicrobiaceae bacterium NT6N.</title>
        <authorList>
            <person name="Huang C."/>
            <person name="Takami H."/>
            <person name="Hamasaki K."/>
        </authorList>
    </citation>
    <scope>NUCLEOTIDE SEQUENCE</scope>
    <source>
        <strain evidence="1">NT6N</strain>
    </source>
</reference>
<evidence type="ECO:0000313" key="1">
    <source>
        <dbReference type="EMBL" id="BDS07339.1"/>
    </source>
</evidence>